<dbReference type="InterPro" id="IPR011014">
    <property type="entry name" value="MscS_channel_TM-2"/>
</dbReference>
<feature type="domain" description="Mechanosensitive ion channel MscS C-terminal" evidence="9">
    <location>
        <begin position="181"/>
        <end position="263"/>
    </location>
</feature>
<keyword evidence="4 7" id="KW-0812">Transmembrane</keyword>
<dbReference type="Pfam" id="PF00924">
    <property type="entry name" value="MS_channel_2nd"/>
    <property type="match status" value="1"/>
</dbReference>
<dbReference type="InterPro" id="IPR010920">
    <property type="entry name" value="LSM_dom_sf"/>
</dbReference>
<evidence type="ECO:0000259" key="9">
    <source>
        <dbReference type="Pfam" id="PF21082"/>
    </source>
</evidence>
<evidence type="ECO:0000259" key="8">
    <source>
        <dbReference type="Pfam" id="PF00924"/>
    </source>
</evidence>
<feature type="domain" description="Mechanosensitive ion channel MscS" evidence="8">
    <location>
        <begin position="107"/>
        <end position="172"/>
    </location>
</feature>
<proteinExistence type="inferred from homology"/>
<comment type="similarity">
    <text evidence="2">Belongs to the MscS (TC 1.A.23) family.</text>
</comment>
<evidence type="ECO:0000256" key="7">
    <source>
        <dbReference type="SAM" id="Phobius"/>
    </source>
</evidence>
<keyword evidence="6 7" id="KW-0472">Membrane</keyword>
<comment type="caution">
    <text evidence="10">The sequence shown here is derived from an EMBL/GenBank/DDBJ whole genome shotgun (WGS) entry which is preliminary data.</text>
</comment>
<evidence type="ECO:0000256" key="5">
    <source>
        <dbReference type="ARBA" id="ARBA00022989"/>
    </source>
</evidence>
<organism evidence="10 11">
    <name type="scientific">Flavobacterium plantiphilum</name>
    <dbReference type="NCBI Taxonomy" id="3163297"/>
    <lineage>
        <taxon>Bacteria</taxon>
        <taxon>Pseudomonadati</taxon>
        <taxon>Bacteroidota</taxon>
        <taxon>Flavobacteriia</taxon>
        <taxon>Flavobacteriales</taxon>
        <taxon>Flavobacteriaceae</taxon>
        <taxon>Flavobacterium</taxon>
    </lineage>
</organism>
<feature type="transmembrane region" description="Helical" evidence="7">
    <location>
        <begin position="65"/>
        <end position="82"/>
    </location>
</feature>
<keyword evidence="11" id="KW-1185">Reference proteome</keyword>
<dbReference type="InterPro" id="IPR052702">
    <property type="entry name" value="MscS-like_channel"/>
</dbReference>
<evidence type="ECO:0000256" key="4">
    <source>
        <dbReference type="ARBA" id="ARBA00022692"/>
    </source>
</evidence>
<dbReference type="Gene3D" id="1.10.287.1260">
    <property type="match status" value="1"/>
</dbReference>
<evidence type="ECO:0000313" key="11">
    <source>
        <dbReference type="Proteomes" id="UP001629260"/>
    </source>
</evidence>
<dbReference type="PANTHER" id="PTHR30347">
    <property type="entry name" value="POTASSIUM CHANNEL RELATED"/>
    <property type="match status" value="1"/>
</dbReference>
<dbReference type="InterPro" id="IPR006685">
    <property type="entry name" value="MscS_channel_2nd"/>
</dbReference>
<dbReference type="SUPFAM" id="SSF82689">
    <property type="entry name" value="Mechanosensitive channel protein MscS (YggB), C-terminal domain"/>
    <property type="match status" value="1"/>
</dbReference>
<dbReference type="PANTHER" id="PTHR30347:SF1">
    <property type="entry name" value="MECHANOSENSITIVE CHANNEL MSCK"/>
    <property type="match status" value="1"/>
</dbReference>
<dbReference type="Pfam" id="PF21082">
    <property type="entry name" value="MS_channel_3rd"/>
    <property type="match status" value="1"/>
</dbReference>
<reference evidence="10 11" key="1">
    <citation type="submission" date="2024-06" db="EMBL/GenBank/DDBJ databases">
        <authorList>
            <person name="Kaempfer P."/>
            <person name="Viver T."/>
        </authorList>
    </citation>
    <scope>NUCLEOTIDE SEQUENCE [LARGE SCALE GENOMIC DNA]</scope>
    <source>
        <strain evidence="10 11">ST-87</strain>
    </source>
</reference>
<gene>
    <name evidence="10" type="ORF">ABS764_07855</name>
</gene>
<sequence length="288" mass="32856">MWQDIVDFVSYDFINGKDIKISLLDVGLIIIAIAVTSIVLKLIQKLFSRKLPLNDKKRFNSVFQVFRYIVFLFVIVLILNATGVNVNVLLTASAALFVGLGFALKTFFQDIISGILIILDQSLHVGDIIEVDGRVGEVQEIKLRTTVMFTRNDRVMVIPNHKFMEDTLFNWTQNNSSNREKVSVRVAYESDVRLVEKLLLEAVDSIEGIVPTSRINVTFDEFGDSSLEFAVHFYVYHGMQTPGIQSQIRFKIYDLFAKNDIRISFPQLDVHLIKTKADSDSQKNNQRD</sequence>
<feature type="transmembrane region" description="Helical" evidence="7">
    <location>
        <begin position="21"/>
        <end position="44"/>
    </location>
</feature>
<accession>A0ABW8XSA2</accession>
<dbReference type="InterPro" id="IPR011066">
    <property type="entry name" value="MscS_channel_C_sf"/>
</dbReference>
<name>A0ABW8XSA2_9FLAO</name>
<dbReference type="SUPFAM" id="SSF50182">
    <property type="entry name" value="Sm-like ribonucleoproteins"/>
    <property type="match status" value="1"/>
</dbReference>
<evidence type="ECO:0000256" key="6">
    <source>
        <dbReference type="ARBA" id="ARBA00023136"/>
    </source>
</evidence>
<comment type="subcellular location">
    <subcellularLocation>
        <location evidence="1">Cell membrane</location>
        <topology evidence="1">Multi-pass membrane protein</topology>
    </subcellularLocation>
</comment>
<dbReference type="Proteomes" id="UP001629260">
    <property type="component" value="Unassembled WGS sequence"/>
</dbReference>
<dbReference type="Gene3D" id="3.30.70.100">
    <property type="match status" value="1"/>
</dbReference>
<evidence type="ECO:0000313" key="10">
    <source>
        <dbReference type="EMBL" id="MFL9830758.1"/>
    </source>
</evidence>
<evidence type="ECO:0000256" key="2">
    <source>
        <dbReference type="ARBA" id="ARBA00008017"/>
    </source>
</evidence>
<dbReference type="Gene3D" id="2.30.30.60">
    <property type="match status" value="1"/>
</dbReference>
<keyword evidence="5 7" id="KW-1133">Transmembrane helix</keyword>
<evidence type="ECO:0000256" key="1">
    <source>
        <dbReference type="ARBA" id="ARBA00004651"/>
    </source>
</evidence>
<feature type="transmembrane region" description="Helical" evidence="7">
    <location>
        <begin position="88"/>
        <end position="108"/>
    </location>
</feature>
<dbReference type="RefSeq" id="WP_408081241.1">
    <property type="nucleotide sequence ID" value="NZ_JBELQA010000004.1"/>
</dbReference>
<dbReference type="InterPro" id="IPR023408">
    <property type="entry name" value="MscS_beta-dom_sf"/>
</dbReference>
<dbReference type="EMBL" id="JBELQA010000004">
    <property type="protein sequence ID" value="MFL9830758.1"/>
    <property type="molecule type" value="Genomic_DNA"/>
</dbReference>
<dbReference type="SUPFAM" id="SSF82861">
    <property type="entry name" value="Mechanosensitive channel protein MscS (YggB), transmembrane region"/>
    <property type="match status" value="1"/>
</dbReference>
<keyword evidence="3" id="KW-1003">Cell membrane</keyword>
<protein>
    <submittedName>
        <fullName evidence="10">Mechanosensitive ion channel domain-containing protein</fullName>
    </submittedName>
</protein>
<dbReference type="InterPro" id="IPR049278">
    <property type="entry name" value="MS_channel_C"/>
</dbReference>
<evidence type="ECO:0000256" key="3">
    <source>
        <dbReference type="ARBA" id="ARBA00022475"/>
    </source>
</evidence>